<name>A0ACC1QRD4_9HYPO</name>
<gene>
    <name evidence="1" type="ORF">NLG97_g6399</name>
</gene>
<keyword evidence="2" id="KW-1185">Reference proteome</keyword>
<organism evidence="1 2">
    <name type="scientific">Lecanicillium saksenae</name>
    <dbReference type="NCBI Taxonomy" id="468837"/>
    <lineage>
        <taxon>Eukaryota</taxon>
        <taxon>Fungi</taxon>
        <taxon>Dikarya</taxon>
        <taxon>Ascomycota</taxon>
        <taxon>Pezizomycotina</taxon>
        <taxon>Sordariomycetes</taxon>
        <taxon>Hypocreomycetidae</taxon>
        <taxon>Hypocreales</taxon>
        <taxon>Cordycipitaceae</taxon>
        <taxon>Lecanicillium</taxon>
    </lineage>
</organism>
<proteinExistence type="predicted"/>
<evidence type="ECO:0000313" key="2">
    <source>
        <dbReference type="Proteomes" id="UP001148737"/>
    </source>
</evidence>
<evidence type="ECO:0000313" key="1">
    <source>
        <dbReference type="EMBL" id="KAJ3487490.1"/>
    </source>
</evidence>
<accession>A0ACC1QRD4</accession>
<comment type="caution">
    <text evidence="1">The sequence shown here is derived from an EMBL/GenBank/DDBJ whole genome shotgun (WGS) entry which is preliminary data.</text>
</comment>
<protein>
    <submittedName>
        <fullName evidence="1">Uncharacterized protein</fullName>
    </submittedName>
</protein>
<dbReference type="Proteomes" id="UP001148737">
    <property type="component" value="Unassembled WGS sequence"/>
</dbReference>
<dbReference type="EMBL" id="JANAKD010000838">
    <property type="protein sequence ID" value="KAJ3487490.1"/>
    <property type="molecule type" value="Genomic_DNA"/>
</dbReference>
<reference evidence="1" key="1">
    <citation type="submission" date="2022-07" db="EMBL/GenBank/DDBJ databases">
        <title>Genome Sequence of Lecanicillium saksenae.</title>
        <authorList>
            <person name="Buettner E."/>
        </authorList>
    </citation>
    <scope>NUCLEOTIDE SEQUENCE</scope>
    <source>
        <strain evidence="1">VT-O1</strain>
    </source>
</reference>
<sequence length="292" mass="31694">MRVSTILAGVAASVATVQASPVETVESRSDLQPRIIMTNDWNCKSDNNPVIMLHGLLVSRNFDLNLFETWLRPHGYCTYGLTYGVLPQFPLNGGLKRVSESAQEIVDFINEVLQKTGAKKVDLVGHSEGGFQALYVAKVKKMSEKIDKIVAIAPPTHGSSYNSVVQLAELLNIRPQAEEILKAVGCPACTDVIAGGSAVKELTDGPIVQPGNKVTVIATKYDTVVTPAGKSSFINEPGVNNVLTQDVCWLDFAGHTNLAIDTNVFHIARNALRDTNGKWFLCNIFSGLPFKR</sequence>